<dbReference type="PANTHER" id="PTHR40866:SF1">
    <property type="entry name" value="BED-TYPE DOMAIN-CONTAINING PROTEIN"/>
    <property type="match status" value="1"/>
</dbReference>
<accession>A0A2P4XZK5</accession>
<sequence length="160" mass="18103">MRDASAAATGTPVPWVSQKATNRYSWLRWVVNCNLPFNFFAAHRELEKLESLTLLDARDLLDGLLEVQPTFSSYIASDVEIVHSPEFESAVVKVLSGKSGRLTVAQRAMLRPFLRAVTATEEAIELHVPSLAERILKRRKIEASSNRYVMLEAILERSYR</sequence>
<name>A0A2P4XZK5_9STRA</name>
<comment type="caution">
    <text evidence="1">The sequence shown here is derived from an EMBL/GenBank/DDBJ whole genome shotgun (WGS) entry which is preliminary data.</text>
</comment>
<dbReference type="EMBL" id="NCKW01006689">
    <property type="protein sequence ID" value="POM70968.1"/>
    <property type="molecule type" value="Genomic_DNA"/>
</dbReference>
<dbReference type="Proteomes" id="UP000237271">
    <property type="component" value="Unassembled WGS sequence"/>
</dbReference>
<proteinExistence type="predicted"/>
<dbReference type="AlphaFoldDB" id="A0A2P4XZK5"/>
<dbReference type="PANTHER" id="PTHR40866">
    <property type="entry name" value="BED-TYPE DOMAIN-CONTAINING PROTEIN"/>
    <property type="match status" value="1"/>
</dbReference>
<evidence type="ECO:0000313" key="2">
    <source>
        <dbReference type="Proteomes" id="UP000237271"/>
    </source>
</evidence>
<organism evidence="1 2">
    <name type="scientific">Phytophthora palmivora</name>
    <dbReference type="NCBI Taxonomy" id="4796"/>
    <lineage>
        <taxon>Eukaryota</taxon>
        <taxon>Sar</taxon>
        <taxon>Stramenopiles</taxon>
        <taxon>Oomycota</taxon>
        <taxon>Peronosporomycetes</taxon>
        <taxon>Peronosporales</taxon>
        <taxon>Peronosporaceae</taxon>
        <taxon>Phytophthora</taxon>
    </lineage>
</organism>
<reference evidence="1 2" key="1">
    <citation type="journal article" date="2017" name="Genome Biol. Evol.">
        <title>Phytophthora megakarya and P. palmivora, closely related causal agents of cacao black pod rot, underwent increases in genome sizes and gene numbers by different mechanisms.</title>
        <authorList>
            <person name="Ali S.S."/>
            <person name="Shao J."/>
            <person name="Lary D.J."/>
            <person name="Kronmiller B."/>
            <person name="Shen D."/>
            <person name="Strem M.D."/>
            <person name="Amoako-Attah I."/>
            <person name="Akrofi A.Y."/>
            <person name="Begoude B.A."/>
            <person name="Ten Hoopen G.M."/>
            <person name="Coulibaly K."/>
            <person name="Kebe B.I."/>
            <person name="Melnick R.L."/>
            <person name="Guiltinan M.J."/>
            <person name="Tyler B.M."/>
            <person name="Meinhardt L.W."/>
            <person name="Bailey B.A."/>
        </authorList>
    </citation>
    <scope>NUCLEOTIDE SEQUENCE [LARGE SCALE GENOMIC DNA]</scope>
    <source>
        <strain evidence="2">sbr112.9</strain>
    </source>
</reference>
<protein>
    <submittedName>
        <fullName evidence="1">Uncharacterized protein</fullName>
    </submittedName>
</protein>
<keyword evidence="2" id="KW-1185">Reference proteome</keyword>
<gene>
    <name evidence="1" type="ORF">PHPALM_12530</name>
</gene>
<evidence type="ECO:0000313" key="1">
    <source>
        <dbReference type="EMBL" id="POM70968.1"/>
    </source>
</evidence>